<feature type="region of interest" description="Disordered" evidence="6">
    <location>
        <begin position="82"/>
        <end position="102"/>
    </location>
</feature>
<dbReference type="RefSeq" id="WP_172504817.1">
    <property type="nucleotide sequence ID" value="NZ_JAJHTM010000006.1"/>
</dbReference>
<keyword evidence="4" id="KW-0413">Isomerase</keyword>
<dbReference type="InterPro" id="IPR005801">
    <property type="entry name" value="ADC_synthase"/>
</dbReference>
<dbReference type="PANTHER" id="PTHR42839">
    <property type="entry name" value="ISOCHORISMATE SYNTHASE ENTC"/>
    <property type="match status" value="1"/>
</dbReference>
<evidence type="ECO:0000256" key="4">
    <source>
        <dbReference type="ARBA" id="ARBA00023235"/>
    </source>
</evidence>
<dbReference type="InterPro" id="IPR004561">
    <property type="entry name" value="IsoChor_synthase"/>
</dbReference>
<evidence type="ECO:0000256" key="2">
    <source>
        <dbReference type="ARBA" id="ARBA00005297"/>
    </source>
</evidence>
<dbReference type="PANTHER" id="PTHR42839:SF2">
    <property type="entry name" value="ISOCHORISMATE SYNTHASE ENTC"/>
    <property type="match status" value="1"/>
</dbReference>
<evidence type="ECO:0000313" key="8">
    <source>
        <dbReference type="EMBL" id="SOS58297.1"/>
    </source>
</evidence>
<feature type="domain" description="Chorismate-utilising enzyme C-terminal" evidence="7">
    <location>
        <begin position="103"/>
        <end position="348"/>
    </location>
</feature>
<evidence type="ECO:0000256" key="5">
    <source>
        <dbReference type="ARBA" id="ARBA00041564"/>
    </source>
</evidence>
<evidence type="ECO:0000313" key="9">
    <source>
        <dbReference type="Proteomes" id="UP000490060"/>
    </source>
</evidence>
<protein>
    <recommendedName>
        <fullName evidence="3">isochorismate synthase</fullName>
        <ecNumber evidence="3">5.4.4.2</ecNumber>
    </recommendedName>
    <alternativeName>
        <fullName evidence="5">Isochorismate mutase</fullName>
    </alternativeName>
</protein>
<dbReference type="EC" id="5.4.4.2" evidence="3"/>
<evidence type="ECO:0000256" key="6">
    <source>
        <dbReference type="SAM" id="MobiDB-lite"/>
    </source>
</evidence>
<evidence type="ECO:0000256" key="3">
    <source>
        <dbReference type="ARBA" id="ARBA00012824"/>
    </source>
</evidence>
<feature type="compositionally biased region" description="Basic and acidic residues" evidence="6">
    <location>
        <begin position="85"/>
        <end position="102"/>
    </location>
</feature>
<sequence>MNIFSKIEKALENKLPFVVYRKPNSTLLNGFFQNNDTLYTATNYTESGFVFAAFDDKNKAILIPRNKAEFLQENSLNPIITDADSESKSKNHQKNKQDDRQEKAHIKLVQKGIDAINSGLFKKVILSRKELIKLTDFNVISVFKKLLANYNTAFTYVWYHPKVGMWLGATPETLVKIKEQQFKTMSLAGTQVFKGTTNVIWQPKELEEQQFVTDYITDKLSGICNSLEKGEVKTAKAGNLLHLKTLISGKITTKNAVLIKKLHPTPAVCGVPLEVSKAFILKNENYNRAYYTGFLGELNLNETSKNTSELFVNLRCMEIKKDIAVLFIGGGITKESNPESEWLETVSKSETMKKVL</sequence>
<accession>A0A2I2LDG3</accession>
<dbReference type="SUPFAM" id="SSF56322">
    <property type="entry name" value="ADC synthase"/>
    <property type="match status" value="1"/>
</dbReference>
<dbReference type="AlphaFoldDB" id="A0A2I2LDG3"/>
<comment type="catalytic activity">
    <reaction evidence="1">
        <text>chorismate = isochorismate</text>
        <dbReference type="Rhea" id="RHEA:18985"/>
        <dbReference type="ChEBI" id="CHEBI:29748"/>
        <dbReference type="ChEBI" id="CHEBI:29780"/>
        <dbReference type="EC" id="5.4.4.2"/>
    </reaction>
</comment>
<evidence type="ECO:0000256" key="1">
    <source>
        <dbReference type="ARBA" id="ARBA00000799"/>
    </source>
</evidence>
<dbReference type="EMBL" id="OENE01000004">
    <property type="protein sequence ID" value="SOS58297.1"/>
    <property type="molecule type" value="Genomic_DNA"/>
</dbReference>
<reference evidence="8 9" key="1">
    <citation type="submission" date="2017-11" db="EMBL/GenBank/DDBJ databases">
        <authorList>
            <person name="Duchaud E."/>
        </authorList>
    </citation>
    <scope>NUCLEOTIDE SEQUENCE [LARGE SCALE GENOMIC DNA]</scope>
    <source>
        <strain evidence="8 9">TNO010</strain>
    </source>
</reference>
<organism evidence="8 9">
    <name type="scientific">Tenacibaculum finnmarkense genomovar ulcerans</name>
    <dbReference type="NCBI Taxonomy" id="2781388"/>
    <lineage>
        <taxon>Bacteria</taxon>
        <taxon>Pseudomonadati</taxon>
        <taxon>Bacteroidota</taxon>
        <taxon>Flavobacteriia</taxon>
        <taxon>Flavobacteriales</taxon>
        <taxon>Flavobacteriaceae</taxon>
        <taxon>Tenacibaculum</taxon>
        <taxon>Tenacibaculum finnmarkense</taxon>
    </lineage>
</organism>
<dbReference type="GO" id="GO:0008909">
    <property type="term" value="F:isochorismate synthase activity"/>
    <property type="evidence" value="ECO:0007669"/>
    <property type="project" value="UniProtKB-EC"/>
</dbReference>
<proteinExistence type="inferred from homology"/>
<dbReference type="Gene3D" id="3.60.120.10">
    <property type="entry name" value="Anthranilate synthase"/>
    <property type="match status" value="1"/>
</dbReference>
<comment type="similarity">
    <text evidence="2">Belongs to the isochorismate synthase family.</text>
</comment>
<dbReference type="InterPro" id="IPR015890">
    <property type="entry name" value="Chorismate_C"/>
</dbReference>
<dbReference type="Pfam" id="PF00425">
    <property type="entry name" value="Chorismate_bind"/>
    <property type="match status" value="1"/>
</dbReference>
<name>A0A2I2LDG3_9FLAO</name>
<dbReference type="NCBIfam" id="TIGR00543">
    <property type="entry name" value="isochor_syn"/>
    <property type="match status" value="1"/>
</dbReference>
<evidence type="ECO:0000259" key="7">
    <source>
        <dbReference type="Pfam" id="PF00425"/>
    </source>
</evidence>
<dbReference type="Proteomes" id="UP000490060">
    <property type="component" value="Unassembled WGS sequence"/>
</dbReference>
<gene>
    <name evidence="8" type="ORF">TNO010_120100</name>
</gene>